<protein>
    <submittedName>
        <fullName evidence="2">STAS domain-containing protein</fullName>
    </submittedName>
</protein>
<name>A0A5J6ICE5_STRC4</name>
<dbReference type="SUPFAM" id="SSF52091">
    <property type="entry name" value="SpoIIaa-like"/>
    <property type="match status" value="1"/>
</dbReference>
<gene>
    <name evidence="2" type="ORF">CP976_21400</name>
</gene>
<proteinExistence type="predicted"/>
<dbReference type="InterPro" id="IPR002645">
    <property type="entry name" value="STAS_dom"/>
</dbReference>
<dbReference type="GO" id="GO:0043856">
    <property type="term" value="F:anti-sigma factor antagonist activity"/>
    <property type="evidence" value="ECO:0007669"/>
    <property type="project" value="TreeGrafter"/>
</dbReference>
<dbReference type="CDD" id="cd07043">
    <property type="entry name" value="STAS_anti-anti-sigma_factors"/>
    <property type="match status" value="1"/>
</dbReference>
<dbReference type="Gene3D" id="3.30.750.24">
    <property type="entry name" value="STAS domain"/>
    <property type="match status" value="1"/>
</dbReference>
<sequence>MVEWPHGSGRGLTGIRTNVCQVSAVTFLPNPTEPRDLPGRVHLTMPAEIDFCNAEQLLPLIVSEAQARGDRLEVLILDLTTTCFMDSQGVRLINDIRHRLPPGARLRLVARPEGVASRVLELTGLRRDVPVYDDVAEAMES</sequence>
<feature type="domain" description="STAS" evidence="1">
    <location>
        <begin position="30"/>
        <end position="141"/>
    </location>
</feature>
<evidence type="ECO:0000259" key="1">
    <source>
        <dbReference type="PROSITE" id="PS50801"/>
    </source>
</evidence>
<dbReference type="PROSITE" id="PS50801">
    <property type="entry name" value="STAS"/>
    <property type="match status" value="1"/>
</dbReference>
<reference evidence="2 3" key="1">
    <citation type="submission" date="2017-09" db="EMBL/GenBank/DDBJ databases">
        <authorList>
            <person name="Lee N."/>
            <person name="Cho B.-K."/>
        </authorList>
    </citation>
    <scope>NUCLEOTIDE SEQUENCE [LARGE SCALE GENOMIC DNA]</scope>
    <source>
        <strain evidence="2 3">ATCC 13740</strain>
    </source>
</reference>
<evidence type="ECO:0000313" key="3">
    <source>
        <dbReference type="Proteomes" id="UP000326598"/>
    </source>
</evidence>
<dbReference type="InterPro" id="IPR036513">
    <property type="entry name" value="STAS_dom_sf"/>
</dbReference>
<accession>A0A5J6ICE5</accession>
<evidence type="ECO:0000313" key="2">
    <source>
        <dbReference type="EMBL" id="QEV26435.1"/>
    </source>
</evidence>
<dbReference type="Proteomes" id="UP000326598">
    <property type="component" value="Chromosome"/>
</dbReference>
<dbReference type="Pfam" id="PF01740">
    <property type="entry name" value="STAS"/>
    <property type="match status" value="1"/>
</dbReference>
<dbReference type="PANTHER" id="PTHR33495">
    <property type="entry name" value="ANTI-SIGMA FACTOR ANTAGONIST TM_1081-RELATED-RELATED"/>
    <property type="match status" value="1"/>
</dbReference>
<dbReference type="KEGG" id="scoe:CP976_21400"/>
<dbReference type="EMBL" id="CP023694">
    <property type="protein sequence ID" value="QEV26435.1"/>
    <property type="molecule type" value="Genomic_DNA"/>
</dbReference>
<dbReference type="AlphaFoldDB" id="A0A5J6ICE5"/>
<organism evidence="2 3">
    <name type="scientific">Streptomyces coeruleorubidus</name>
    <dbReference type="NCBI Taxonomy" id="116188"/>
    <lineage>
        <taxon>Bacteria</taxon>
        <taxon>Bacillati</taxon>
        <taxon>Actinomycetota</taxon>
        <taxon>Actinomycetes</taxon>
        <taxon>Kitasatosporales</taxon>
        <taxon>Streptomycetaceae</taxon>
        <taxon>Streptomyces</taxon>
    </lineage>
</organism>
<dbReference type="PANTHER" id="PTHR33495:SF13">
    <property type="entry name" value="ANTI-SIGMA-F FACTOR ANTAGONIST RSFB"/>
    <property type="match status" value="1"/>
</dbReference>